<evidence type="ECO:0000313" key="1">
    <source>
        <dbReference type="EMBL" id="GKT23068.1"/>
    </source>
</evidence>
<evidence type="ECO:0000313" key="2">
    <source>
        <dbReference type="Proteomes" id="UP001057375"/>
    </source>
</evidence>
<reference evidence="1" key="1">
    <citation type="submission" date="2022-03" db="EMBL/GenBank/DDBJ databases">
        <title>Draft genome sequence of Aduncisulcus paluster, a free-living microaerophilic Fornicata.</title>
        <authorList>
            <person name="Yuyama I."/>
            <person name="Kume K."/>
            <person name="Tamura T."/>
            <person name="Inagaki Y."/>
            <person name="Hashimoto T."/>
        </authorList>
    </citation>
    <scope>NUCLEOTIDE SEQUENCE</scope>
    <source>
        <strain evidence="1">NY0171</strain>
    </source>
</reference>
<dbReference type="EMBL" id="BQXS01012441">
    <property type="protein sequence ID" value="GKT23068.1"/>
    <property type="molecule type" value="Genomic_DNA"/>
</dbReference>
<sequence>MPKRPLGGRRLFKGVKSCTGLVSSELCFGTVKYLAVIVGWYSDSEMAPDSSIFAKWMSSSFDGLVTTSGVGALELGRNMAPALSHSTMVWQAPSFSHSRHFDDIEPTGFCVELSIPLPPS</sequence>
<dbReference type="Proteomes" id="UP001057375">
    <property type="component" value="Unassembled WGS sequence"/>
</dbReference>
<gene>
    <name evidence="1" type="ORF">ADUPG1_012315</name>
</gene>
<keyword evidence="2" id="KW-1185">Reference proteome</keyword>
<accession>A0ABQ5K3T7</accession>
<protein>
    <submittedName>
        <fullName evidence="1">Uncharacterized protein</fullName>
    </submittedName>
</protein>
<comment type="caution">
    <text evidence="1">The sequence shown here is derived from an EMBL/GenBank/DDBJ whole genome shotgun (WGS) entry which is preliminary data.</text>
</comment>
<name>A0ABQ5K3T7_9EUKA</name>
<organism evidence="1 2">
    <name type="scientific">Aduncisulcus paluster</name>
    <dbReference type="NCBI Taxonomy" id="2918883"/>
    <lineage>
        <taxon>Eukaryota</taxon>
        <taxon>Metamonada</taxon>
        <taxon>Carpediemonas-like organisms</taxon>
        <taxon>Aduncisulcus</taxon>
    </lineage>
</organism>
<proteinExistence type="predicted"/>